<evidence type="ECO:0000313" key="4">
    <source>
        <dbReference type="Proteomes" id="UP000323105"/>
    </source>
</evidence>
<dbReference type="AlphaFoldDB" id="A0A5A7M8D4"/>
<organism evidence="3 4">
    <name type="scientific">Comamonas testosteroni</name>
    <name type="common">Pseudomonas testosteroni</name>
    <dbReference type="NCBI Taxonomy" id="285"/>
    <lineage>
        <taxon>Bacteria</taxon>
        <taxon>Pseudomonadati</taxon>
        <taxon>Pseudomonadota</taxon>
        <taxon>Betaproteobacteria</taxon>
        <taxon>Burkholderiales</taxon>
        <taxon>Comamonadaceae</taxon>
        <taxon>Comamonas</taxon>
    </lineage>
</organism>
<dbReference type="InterPro" id="IPR007684">
    <property type="entry name" value="Znf_Ogr/Delta"/>
</dbReference>
<protein>
    <recommendedName>
        <fullName evidence="2">Zinc finger Ogr/Delta-type domain-containing protein</fullName>
    </recommendedName>
</protein>
<proteinExistence type="predicted"/>
<evidence type="ECO:0000256" key="1">
    <source>
        <dbReference type="SAM" id="MobiDB-lite"/>
    </source>
</evidence>
<comment type="caution">
    <text evidence="3">The sequence shown here is derived from an EMBL/GenBank/DDBJ whole genome shotgun (WGS) entry which is preliminary data.</text>
</comment>
<evidence type="ECO:0000259" key="2">
    <source>
        <dbReference type="Pfam" id="PF04606"/>
    </source>
</evidence>
<accession>A0A5A7M8D4</accession>
<dbReference type="EMBL" id="BKBW01000001">
    <property type="protein sequence ID" value="GEQ73251.1"/>
    <property type="molecule type" value="Genomic_DNA"/>
</dbReference>
<gene>
    <name evidence="3" type="ORF">CTTA_0256</name>
</gene>
<evidence type="ECO:0000313" key="3">
    <source>
        <dbReference type="EMBL" id="GEQ73251.1"/>
    </source>
</evidence>
<sequence length="191" mass="20845">MSEVPMVENDPFNAEPGLQAHRSFAQAALGVGVRKVSMGVVEPQAVGQTGQGCNTANGQTVAREEKQAPLILGPKRKSIPRDRTRLRCPHCKSPCNSRTSFETSALTRTFIYCCTNYECGHTFKAVMEIHYTISPSATPDPAVNLPISTHVRRDLVRVQMDVARSAEHVPEHTEPVTGDLFAGIPPDPPRT</sequence>
<feature type="region of interest" description="Disordered" evidence="1">
    <location>
        <begin position="169"/>
        <end position="191"/>
    </location>
</feature>
<name>A0A5A7M8D4_COMTE</name>
<dbReference type="RefSeq" id="WP_238707537.1">
    <property type="nucleotide sequence ID" value="NZ_BKBW01000001.1"/>
</dbReference>
<reference evidence="3 4" key="1">
    <citation type="journal article" date="2019" name="Microbiol. Resour. Announc.">
        <title>Draft Genome Sequence of Comamonas testosteroni TA441, a Bacterium That Has a Cryptic Phenol Degradation Gene Cluster.</title>
        <authorList>
            <person name="Arai H."/>
            <person name="Ishii M."/>
        </authorList>
    </citation>
    <scope>NUCLEOTIDE SEQUENCE [LARGE SCALE GENOMIC DNA]</scope>
    <source>
        <strain evidence="3 4">TA441</strain>
    </source>
</reference>
<dbReference type="Proteomes" id="UP000323105">
    <property type="component" value="Unassembled WGS sequence"/>
</dbReference>
<feature type="domain" description="Zinc finger Ogr/Delta-type" evidence="2">
    <location>
        <begin position="87"/>
        <end position="133"/>
    </location>
</feature>
<dbReference type="Pfam" id="PF04606">
    <property type="entry name" value="Ogr_Delta"/>
    <property type="match status" value="1"/>
</dbReference>